<proteinExistence type="predicted"/>
<feature type="compositionally biased region" description="Basic residues" evidence="1">
    <location>
        <begin position="104"/>
        <end position="138"/>
    </location>
</feature>
<organism evidence="2">
    <name type="scientific">uncultured Rubrobacteraceae bacterium</name>
    <dbReference type="NCBI Taxonomy" id="349277"/>
    <lineage>
        <taxon>Bacteria</taxon>
        <taxon>Bacillati</taxon>
        <taxon>Actinomycetota</taxon>
        <taxon>Rubrobacteria</taxon>
        <taxon>Rubrobacterales</taxon>
        <taxon>Rubrobacteraceae</taxon>
        <taxon>environmental samples</taxon>
    </lineage>
</organism>
<feature type="compositionally biased region" description="Basic residues" evidence="1">
    <location>
        <begin position="573"/>
        <end position="584"/>
    </location>
</feature>
<feature type="compositionally biased region" description="Basic and acidic residues" evidence="1">
    <location>
        <begin position="469"/>
        <end position="496"/>
    </location>
</feature>
<feature type="non-terminal residue" evidence="2">
    <location>
        <position position="584"/>
    </location>
</feature>
<name>A0A6J4R1A1_9ACTN</name>
<sequence length="584" mass="65397">EGGAARPDPARGPLEPPGLRRRGAGAGAYADLLHERGAGVRRPLRRRLRPARADGRPGRDRHAGPHQHDGHLRPPLPADGSGRDPQARGRAHNQQPAADGRPPQRLHGHHAGLPRRRDRRLFRQHLPRPRRRGPRPRGGRAPGLRGGPLRARDPPVPGGRAQRGAVPTRSGQREDTFRGGRRPPRPGREQRRRRRAARGDDRGVRPRGHRGALGRDLHPLGARHAGCDIRASGRPLRERGVHRRVRRADPARRLNPGRGRRDAPGLRRVRAAERARHQRRPELHRRLHNLRGEVRDQPGGAQQRRQLPARARDRPRREHPQRPAPGARRRQAHHRPLPPRPRPRGAGPGDPGQGAGPGRGQPLEHPDHGPPRGRRALHLRVLLRRRHGGPPGRGRALGDGLPERHPRRAGRGDREHLPRPHAQARAPPRLGGTGPPQGRLRPGDGDRRARPVPLGALRHVRPDPLPGPGRERRVPRRPRDGAHLERRRPPPEEAAAHRRRRAGHPEPARRRGFRRPHRARPRQGGPRRHRRPRLGRAGPPNLRGSPDQDRPTRGVRRRCGGDGPAARRDGVFSRRRFARGRGPV</sequence>
<dbReference type="GO" id="GO:0047423">
    <property type="term" value="F:N-methylhydantoinase (ATP-hydrolyzing) activity"/>
    <property type="evidence" value="ECO:0007669"/>
    <property type="project" value="UniProtKB-EC"/>
</dbReference>
<feature type="compositionally biased region" description="Basic residues" evidence="1">
    <location>
        <begin position="276"/>
        <end position="289"/>
    </location>
</feature>
<feature type="compositionally biased region" description="Low complexity" evidence="1">
    <location>
        <begin position="535"/>
        <end position="544"/>
    </location>
</feature>
<keyword evidence="2" id="KW-0378">Hydrolase</keyword>
<reference evidence="2" key="1">
    <citation type="submission" date="2020-02" db="EMBL/GenBank/DDBJ databases">
        <authorList>
            <person name="Meier V. D."/>
        </authorList>
    </citation>
    <scope>NUCLEOTIDE SEQUENCE</scope>
    <source>
        <strain evidence="2">AVDCRST_MAG02</strain>
    </source>
</reference>
<dbReference type="EMBL" id="CADCVH010000079">
    <property type="protein sequence ID" value="CAA9461187.1"/>
    <property type="molecule type" value="Genomic_DNA"/>
</dbReference>
<feature type="compositionally biased region" description="Basic residues" evidence="1">
    <location>
        <begin position="179"/>
        <end position="196"/>
    </location>
</feature>
<feature type="compositionally biased region" description="Basic residues" evidence="1">
    <location>
        <begin position="327"/>
        <end position="343"/>
    </location>
</feature>
<feature type="compositionally biased region" description="Basic residues" evidence="1">
    <location>
        <begin position="371"/>
        <end position="388"/>
    </location>
</feature>
<feature type="compositionally biased region" description="Basic and acidic residues" evidence="1">
    <location>
        <begin position="310"/>
        <end position="321"/>
    </location>
</feature>
<evidence type="ECO:0000313" key="2">
    <source>
        <dbReference type="EMBL" id="CAA9461187.1"/>
    </source>
</evidence>
<feature type="compositionally biased region" description="Low complexity" evidence="1">
    <location>
        <begin position="420"/>
        <end position="429"/>
    </location>
</feature>
<gene>
    <name evidence="2" type="ORF">AVDCRST_MAG02-2961</name>
</gene>
<dbReference type="EC" id="3.5.2.14" evidence="2"/>
<feature type="compositionally biased region" description="Basic and acidic residues" evidence="1">
    <location>
        <begin position="259"/>
        <end position="275"/>
    </location>
</feature>
<feature type="region of interest" description="Disordered" evidence="1">
    <location>
        <begin position="1"/>
        <end position="584"/>
    </location>
</feature>
<dbReference type="AlphaFoldDB" id="A0A6J4R1A1"/>
<feature type="non-terminal residue" evidence="2">
    <location>
        <position position="1"/>
    </location>
</feature>
<accession>A0A6J4R1A1</accession>
<feature type="compositionally biased region" description="Basic and acidic residues" evidence="1">
    <location>
        <begin position="51"/>
        <end position="72"/>
    </location>
</feature>
<feature type="compositionally biased region" description="Basic residues" evidence="1">
    <location>
        <begin position="510"/>
        <end position="534"/>
    </location>
</feature>
<evidence type="ECO:0000256" key="1">
    <source>
        <dbReference type="SAM" id="MobiDB-lite"/>
    </source>
</evidence>
<feature type="compositionally biased region" description="Gly residues" evidence="1">
    <location>
        <begin position="346"/>
        <end position="359"/>
    </location>
</feature>
<protein>
    <submittedName>
        <fullName evidence="2">N-methylhydantoinase B</fullName>
        <ecNumber evidence="2">3.5.2.14</ecNumber>
    </submittedName>
</protein>